<comment type="caution">
    <text evidence="1">The sequence shown here is derived from an EMBL/GenBank/DDBJ whole genome shotgun (WGS) entry which is preliminary data.</text>
</comment>
<gene>
    <name evidence="1" type="primary">raiA</name>
    <name evidence="1" type="ORF">FS935_01910</name>
</gene>
<dbReference type="InterPro" id="IPR003489">
    <property type="entry name" value="RHF/RaiA"/>
</dbReference>
<dbReference type="NCBIfam" id="TIGR00741">
    <property type="entry name" value="yfiA"/>
    <property type="match status" value="1"/>
</dbReference>
<accession>A0A5C6W6M3</accession>
<proteinExistence type="predicted"/>
<evidence type="ECO:0000313" key="1">
    <source>
        <dbReference type="EMBL" id="TXC92973.1"/>
    </source>
</evidence>
<sequence length="120" mass="14115">MRFIVHCQNFVMSEALQTYLEQKIVSSLNLHLSESTASPIIISLETRKKQHIIEVTILSKHSTIRATQQSDNMYKSIDIVSMKLKKQVLTYKNKKLTKRNNRRDKILLNKQYFNDDLFIS</sequence>
<dbReference type="AlphaFoldDB" id="A0A5C6W6M3"/>
<name>A0A5C6W6M3_9BACI</name>
<dbReference type="OrthoDB" id="9794975at2"/>
<keyword evidence="2" id="KW-1185">Reference proteome</keyword>
<dbReference type="Gene3D" id="3.30.160.100">
    <property type="entry name" value="Ribosome hibernation promotion factor-like"/>
    <property type="match status" value="1"/>
</dbReference>
<protein>
    <submittedName>
        <fullName evidence="1">Ribosome-associated translation inhibitor RaiA</fullName>
    </submittedName>
</protein>
<organism evidence="1 2">
    <name type="scientific">Metabacillus litoralis</name>
    <dbReference type="NCBI Taxonomy" id="152268"/>
    <lineage>
        <taxon>Bacteria</taxon>
        <taxon>Bacillati</taxon>
        <taxon>Bacillota</taxon>
        <taxon>Bacilli</taxon>
        <taxon>Bacillales</taxon>
        <taxon>Bacillaceae</taxon>
        <taxon>Metabacillus</taxon>
    </lineage>
</organism>
<dbReference type="EMBL" id="VOQF01000001">
    <property type="protein sequence ID" value="TXC92973.1"/>
    <property type="molecule type" value="Genomic_DNA"/>
</dbReference>
<dbReference type="CDD" id="cd00552">
    <property type="entry name" value="RaiA"/>
    <property type="match status" value="1"/>
</dbReference>
<dbReference type="InterPro" id="IPR036567">
    <property type="entry name" value="RHF-like"/>
</dbReference>
<reference evidence="1 2" key="1">
    <citation type="journal article" date="2005" name="Int. J. Syst. Evol. Microbiol.">
        <title>Bacillus litoralis sp. nov., isolated from a tidal flat of the Yellow Sea in Korea.</title>
        <authorList>
            <person name="Yoon J.H."/>
            <person name="Oh T.K."/>
        </authorList>
    </citation>
    <scope>NUCLEOTIDE SEQUENCE [LARGE SCALE GENOMIC DNA]</scope>
    <source>
        <strain evidence="1 2">SW-211</strain>
    </source>
</reference>
<dbReference type="Proteomes" id="UP000321363">
    <property type="component" value="Unassembled WGS sequence"/>
</dbReference>
<evidence type="ECO:0000313" key="2">
    <source>
        <dbReference type="Proteomes" id="UP000321363"/>
    </source>
</evidence>
<dbReference type="SUPFAM" id="SSF69754">
    <property type="entry name" value="Ribosome binding protein Y (YfiA homologue)"/>
    <property type="match status" value="1"/>
</dbReference>
<dbReference type="Pfam" id="PF02482">
    <property type="entry name" value="Ribosomal_S30AE"/>
    <property type="match status" value="1"/>
</dbReference>
<dbReference type="RefSeq" id="WP_146945833.1">
    <property type="nucleotide sequence ID" value="NZ_VOQF01000001.1"/>
</dbReference>